<comment type="caution">
    <text evidence="1">The sequence shown here is derived from an EMBL/GenBank/DDBJ whole genome shotgun (WGS) entry which is preliminary data.</text>
</comment>
<sequence length="146" mass="16883">MARELFTIGYQGTTIDTFIANLTTNNIDCVLDVRALPLSRKPGFSKTELARRLNLAEIQYVHFAELGTPKPIRENLKTTRDYSTFFRTMETYLAKQKDPIETAYNYIIKHKCCLMCFERFAAECHRKIVAVKIKERDGNGLKIKNI</sequence>
<reference evidence="1" key="1">
    <citation type="journal article" date="2014" name="Front. Microbiol.">
        <title>High frequency of phylogenetically diverse reductive dehalogenase-homologous genes in deep subseafloor sedimentary metagenomes.</title>
        <authorList>
            <person name="Kawai M."/>
            <person name="Futagami T."/>
            <person name="Toyoda A."/>
            <person name="Takaki Y."/>
            <person name="Nishi S."/>
            <person name="Hori S."/>
            <person name="Arai W."/>
            <person name="Tsubouchi T."/>
            <person name="Morono Y."/>
            <person name="Uchiyama I."/>
            <person name="Ito T."/>
            <person name="Fujiyama A."/>
            <person name="Inagaki F."/>
            <person name="Takami H."/>
        </authorList>
    </citation>
    <scope>NUCLEOTIDE SEQUENCE</scope>
    <source>
        <strain evidence="1">Expedition CK06-06</strain>
    </source>
</reference>
<protein>
    <recommendedName>
        <fullName evidence="2">DUF488 domain-containing protein</fullName>
    </recommendedName>
</protein>
<dbReference type="EMBL" id="BARV01006510">
    <property type="protein sequence ID" value="GAI13904.1"/>
    <property type="molecule type" value="Genomic_DNA"/>
</dbReference>
<dbReference type="AlphaFoldDB" id="X1N5K4"/>
<dbReference type="Pfam" id="PF04343">
    <property type="entry name" value="DUF488"/>
    <property type="match status" value="1"/>
</dbReference>
<dbReference type="PIRSF" id="PIRSF024492">
    <property type="entry name" value="UCP024492"/>
    <property type="match status" value="1"/>
</dbReference>
<evidence type="ECO:0008006" key="2">
    <source>
        <dbReference type="Google" id="ProtNLM"/>
    </source>
</evidence>
<gene>
    <name evidence="1" type="ORF">S06H3_13338</name>
</gene>
<evidence type="ECO:0000313" key="1">
    <source>
        <dbReference type="EMBL" id="GAI13904.1"/>
    </source>
</evidence>
<organism evidence="1">
    <name type="scientific">marine sediment metagenome</name>
    <dbReference type="NCBI Taxonomy" id="412755"/>
    <lineage>
        <taxon>unclassified sequences</taxon>
        <taxon>metagenomes</taxon>
        <taxon>ecological metagenomes</taxon>
    </lineage>
</organism>
<name>X1N5K4_9ZZZZ</name>
<accession>X1N5K4</accession>
<dbReference type="PANTHER" id="PTHR39337">
    <property type="entry name" value="BLR5642 PROTEIN"/>
    <property type="match status" value="1"/>
</dbReference>
<proteinExistence type="predicted"/>
<dbReference type="PANTHER" id="PTHR39337:SF1">
    <property type="entry name" value="BLR5642 PROTEIN"/>
    <property type="match status" value="1"/>
</dbReference>
<dbReference type="InterPro" id="IPR007438">
    <property type="entry name" value="DUF488"/>
</dbReference>
<dbReference type="InterPro" id="IPR014519">
    <property type="entry name" value="UCP024492"/>
</dbReference>